<dbReference type="RefSeq" id="WP_034832958.1">
    <property type="nucleotide sequence ID" value="NZ_JOKH01000001.1"/>
</dbReference>
<feature type="DNA-binding region" description="H-T-H motif" evidence="4">
    <location>
        <begin position="29"/>
        <end position="48"/>
    </location>
</feature>
<keyword evidence="1" id="KW-0805">Transcription regulation</keyword>
<dbReference type="SUPFAM" id="SSF46689">
    <property type="entry name" value="Homeodomain-like"/>
    <property type="match status" value="1"/>
</dbReference>
<keyword evidence="2 4" id="KW-0238">DNA-binding</keyword>
<evidence type="ECO:0000259" key="5">
    <source>
        <dbReference type="PROSITE" id="PS50977"/>
    </source>
</evidence>
<dbReference type="Gene3D" id="1.10.10.60">
    <property type="entry name" value="Homeodomain-like"/>
    <property type="match status" value="1"/>
</dbReference>
<dbReference type="STRING" id="1137799.GZ78_04470"/>
<comment type="caution">
    <text evidence="6">The sequence shown here is derived from an EMBL/GenBank/DDBJ whole genome shotgun (WGS) entry which is preliminary data.</text>
</comment>
<dbReference type="InterPro" id="IPR001647">
    <property type="entry name" value="HTH_TetR"/>
</dbReference>
<dbReference type="PANTHER" id="PTHR47506">
    <property type="entry name" value="TRANSCRIPTIONAL REGULATORY PROTEIN"/>
    <property type="match status" value="1"/>
</dbReference>
<organism evidence="6 7">
    <name type="scientific">Endozoicomonas numazuensis</name>
    <dbReference type="NCBI Taxonomy" id="1137799"/>
    <lineage>
        <taxon>Bacteria</taxon>
        <taxon>Pseudomonadati</taxon>
        <taxon>Pseudomonadota</taxon>
        <taxon>Gammaproteobacteria</taxon>
        <taxon>Oceanospirillales</taxon>
        <taxon>Endozoicomonadaceae</taxon>
        <taxon>Endozoicomonas</taxon>
    </lineage>
</organism>
<proteinExistence type="predicted"/>
<dbReference type="InterPro" id="IPR009057">
    <property type="entry name" value="Homeodomain-like_sf"/>
</dbReference>
<dbReference type="Pfam" id="PF16925">
    <property type="entry name" value="TetR_C_13"/>
    <property type="match status" value="1"/>
</dbReference>
<sequence>MARPQQYNKEKVTAQAMHLFWKQGYQATPVSDLVKVTGVRPGSLYSAYGNKEGLLLAALEHYTNELESDVRRRVNSSITAKEGIESLLQHMIFEATGDCSSDGCLLINTLLEMSGQNDNVCHLVSQLLVRLEQCFTEVLERAKSEGDLSQSADCEQLAVFLMGIIWSLKVMSRLSPEPWRMQALLTPAMKGLFEN</sequence>
<dbReference type="Proteomes" id="UP000028073">
    <property type="component" value="Unassembled WGS sequence"/>
</dbReference>
<evidence type="ECO:0000256" key="1">
    <source>
        <dbReference type="ARBA" id="ARBA00023015"/>
    </source>
</evidence>
<dbReference type="OrthoDB" id="270177at2"/>
<dbReference type="AlphaFoldDB" id="A0A081NLC3"/>
<dbReference type="InterPro" id="IPR036271">
    <property type="entry name" value="Tet_transcr_reg_TetR-rel_C_sf"/>
</dbReference>
<dbReference type="eggNOG" id="COG1309">
    <property type="taxonomic scope" value="Bacteria"/>
</dbReference>
<evidence type="ECO:0000256" key="3">
    <source>
        <dbReference type="ARBA" id="ARBA00023163"/>
    </source>
</evidence>
<protein>
    <recommendedName>
        <fullName evidence="5">HTH tetR-type domain-containing protein</fullName>
    </recommendedName>
</protein>
<dbReference type="Pfam" id="PF00440">
    <property type="entry name" value="TetR_N"/>
    <property type="match status" value="1"/>
</dbReference>
<dbReference type="Gene3D" id="1.10.357.10">
    <property type="entry name" value="Tetracycline Repressor, domain 2"/>
    <property type="match status" value="1"/>
</dbReference>
<dbReference type="PANTHER" id="PTHR47506:SF10">
    <property type="entry name" value="TRANSCRIPTIONAL REGULATORY PROTEIN"/>
    <property type="match status" value="1"/>
</dbReference>
<dbReference type="EMBL" id="JOKH01000001">
    <property type="protein sequence ID" value="KEQ19246.1"/>
    <property type="molecule type" value="Genomic_DNA"/>
</dbReference>
<evidence type="ECO:0000313" key="7">
    <source>
        <dbReference type="Proteomes" id="UP000028073"/>
    </source>
</evidence>
<evidence type="ECO:0000256" key="4">
    <source>
        <dbReference type="PROSITE-ProRule" id="PRU00335"/>
    </source>
</evidence>
<dbReference type="SUPFAM" id="SSF48498">
    <property type="entry name" value="Tetracyclin repressor-like, C-terminal domain"/>
    <property type="match status" value="1"/>
</dbReference>
<keyword evidence="3" id="KW-0804">Transcription</keyword>
<dbReference type="PROSITE" id="PS50977">
    <property type="entry name" value="HTH_TETR_2"/>
    <property type="match status" value="1"/>
</dbReference>
<gene>
    <name evidence="6" type="ORF">GZ78_04470</name>
</gene>
<dbReference type="GO" id="GO:0003677">
    <property type="term" value="F:DNA binding"/>
    <property type="evidence" value="ECO:0007669"/>
    <property type="project" value="UniProtKB-UniRule"/>
</dbReference>
<reference evidence="6 7" key="1">
    <citation type="submission" date="2014-06" db="EMBL/GenBank/DDBJ databases">
        <title>Whole Genome Sequences of Three Symbiotic Endozoicomonas Bacteria.</title>
        <authorList>
            <person name="Neave M.J."/>
            <person name="Apprill A."/>
            <person name="Voolstra C.R."/>
        </authorList>
    </citation>
    <scope>NUCLEOTIDE SEQUENCE [LARGE SCALE GENOMIC DNA]</scope>
    <source>
        <strain evidence="6 7">DSM 25634</strain>
    </source>
</reference>
<name>A0A081NLC3_9GAMM</name>
<dbReference type="InterPro" id="IPR011075">
    <property type="entry name" value="TetR_C"/>
</dbReference>
<evidence type="ECO:0000313" key="6">
    <source>
        <dbReference type="EMBL" id="KEQ19246.1"/>
    </source>
</evidence>
<keyword evidence="7" id="KW-1185">Reference proteome</keyword>
<accession>A0A081NLC3</accession>
<evidence type="ECO:0000256" key="2">
    <source>
        <dbReference type="ARBA" id="ARBA00023125"/>
    </source>
</evidence>
<feature type="domain" description="HTH tetR-type" evidence="5">
    <location>
        <begin position="6"/>
        <end position="66"/>
    </location>
</feature>